<name>A0P1X6_ROSAI</name>
<evidence type="ECO:0000313" key="1">
    <source>
        <dbReference type="EMBL" id="EAV41052.1"/>
    </source>
</evidence>
<comment type="caution">
    <text evidence="1">The sequence shown here is derived from an EMBL/GenBank/DDBJ whole genome shotgun (WGS) entry which is preliminary data.</text>
</comment>
<protein>
    <submittedName>
        <fullName evidence="1">Uncharacterized protein</fullName>
    </submittedName>
</protein>
<organism evidence="1 2">
    <name type="scientific">Roseibium aggregatum (strain ATCC 25650 / DSM 13394 / JCM 20685 / NBRC 16684 / NCIMB 2208 / IAM 12614 / B1)</name>
    <name type="common">Stappia aggregata</name>
    <dbReference type="NCBI Taxonomy" id="384765"/>
    <lineage>
        <taxon>Bacteria</taxon>
        <taxon>Pseudomonadati</taxon>
        <taxon>Pseudomonadota</taxon>
        <taxon>Alphaproteobacteria</taxon>
        <taxon>Hyphomicrobiales</taxon>
        <taxon>Stappiaceae</taxon>
        <taxon>Roseibium</taxon>
    </lineage>
</organism>
<dbReference type="EMBL" id="AAUW01000024">
    <property type="protein sequence ID" value="EAV41052.1"/>
    <property type="molecule type" value="Genomic_DNA"/>
</dbReference>
<reference evidence="1 2" key="1">
    <citation type="submission" date="2006-05" db="EMBL/GenBank/DDBJ databases">
        <authorList>
            <person name="King G."/>
            <person name="Ferriera S."/>
            <person name="Johnson J."/>
            <person name="Kravitz S."/>
            <person name="Beeson K."/>
            <person name="Sutton G."/>
            <person name="Rogers Y.-H."/>
            <person name="Friedman R."/>
            <person name="Frazier M."/>
            <person name="Venter J.C."/>
        </authorList>
    </citation>
    <scope>NUCLEOTIDE SEQUENCE [LARGE SCALE GENOMIC DNA]</scope>
    <source>
        <strain evidence="2">ATCC 25650 / DSM 13394 / JCM 20685 / NBRC 16684 / NCIMB 2208 / IAM 12614 / B1</strain>
    </source>
</reference>
<sequence length="28" mass="3254">MMLAVSILRFMLFVLPNEVEGVVDLKCW</sequence>
<proteinExistence type="predicted"/>
<accession>A0P1X6</accession>
<dbReference type="Proteomes" id="UP000004848">
    <property type="component" value="Unassembled WGS sequence"/>
</dbReference>
<gene>
    <name evidence="1" type="ORF">SIAM614_30021</name>
</gene>
<dbReference type="AlphaFoldDB" id="A0P1X6"/>
<evidence type="ECO:0000313" key="2">
    <source>
        <dbReference type="Proteomes" id="UP000004848"/>
    </source>
</evidence>